<dbReference type="Proteomes" id="UP000319825">
    <property type="component" value="Unassembled WGS sequence"/>
</dbReference>
<protein>
    <submittedName>
        <fullName evidence="1">Uncharacterized protein</fullName>
    </submittedName>
</protein>
<reference evidence="1 2" key="1">
    <citation type="submission" date="2019-07" db="EMBL/GenBank/DDBJ databases">
        <title>R&amp;d 2014.</title>
        <authorList>
            <person name="Klenk H.-P."/>
        </authorList>
    </citation>
    <scope>NUCLEOTIDE SEQUENCE [LARGE SCALE GENOMIC DNA]</scope>
    <source>
        <strain evidence="1 2">DSM 43868</strain>
    </source>
</reference>
<evidence type="ECO:0000313" key="2">
    <source>
        <dbReference type="Proteomes" id="UP000319825"/>
    </source>
</evidence>
<name>A0A562I8Z3_MICOL</name>
<dbReference type="EMBL" id="VLKE01000001">
    <property type="protein sequence ID" value="TWH67195.1"/>
    <property type="molecule type" value="Genomic_DNA"/>
</dbReference>
<dbReference type="AlphaFoldDB" id="A0A562I8Z3"/>
<sequence length="51" mass="5401">MVKAGFMQRLPAMDDSHLLVGMIGEVDLAIRLGNTGVAQYGGRICSAPLNL</sequence>
<proteinExistence type="predicted"/>
<keyword evidence="2" id="KW-1185">Reference proteome</keyword>
<comment type="caution">
    <text evidence="1">The sequence shown here is derived from an EMBL/GenBank/DDBJ whole genome shotgun (WGS) entry which is preliminary data.</text>
</comment>
<evidence type="ECO:0000313" key="1">
    <source>
        <dbReference type="EMBL" id="TWH67195.1"/>
    </source>
</evidence>
<dbReference type="RefSeq" id="WP_170286420.1">
    <property type="nucleotide sequence ID" value="NZ_VLKE01000001.1"/>
</dbReference>
<gene>
    <name evidence="1" type="ORF">JD77_02167</name>
</gene>
<organism evidence="1 2">
    <name type="scientific">Micromonospora olivasterospora</name>
    <dbReference type="NCBI Taxonomy" id="1880"/>
    <lineage>
        <taxon>Bacteria</taxon>
        <taxon>Bacillati</taxon>
        <taxon>Actinomycetota</taxon>
        <taxon>Actinomycetes</taxon>
        <taxon>Micromonosporales</taxon>
        <taxon>Micromonosporaceae</taxon>
        <taxon>Micromonospora</taxon>
    </lineage>
</organism>
<accession>A0A562I8Z3</accession>